<evidence type="ECO:0000256" key="3">
    <source>
        <dbReference type="ARBA" id="ARBA00022989"/>
    </source>
</evidence>
<organism evidence="7 8">
    <name type="scientific">Adhaeribacter radiodurans</name>
    <dbReference type="NCBI Taxonomy" id="2745197"/>
    <lineage>
        <taxon>Bacteria</taxon>
        <taxon>Pseudomonadati</taxon>
        <taxon>Bacteroidota</taxon>
        <taxon>Cytophagia</taxon>
        <taxon>Cytophagales</taxon>
        <taxon>Hymenobacteraceae</taxon>
        <taxon>Adhaeribacter</taxon>
    </lineage>
</organism>
<protein>
    <submittedName>
        <fullName evidence="7">O-antigen ligase family protein</fullName>
    </submittedName>
</protein>
<dbReference type="GO" id="GO:0016874">
    <property type="term" value="F:ligase activity"/>
    <property type="evidence" value="ECO:0007669"/>
    <property type="project" value="UniProtKB-KW"/>
</dbReference>
<reference evidence="7 8" key="1">
    <citation type="submission" date="2020-06" db="EMBL/GenBank/DDBJ databases">
        <authorList>
            <person name="Hwang Y.J."/>
        </authorList>
    </citation>
    <scope>NUCLEOTIDE SEQUENCE [LARGE SCALE GENOMIC DNA]</scope>
    <source>
        <strain evidence="7 8">KUDC8001</strain>
    </source>
</reference>
<comment type="subcellular location">
    <subcellularLocation>
        <location evidence="1">Membrane</location>
        <topology evidence="1">Multi-pass membrane protein</topology>
    </subcellularLocation>
</comment>
<feature type="transmembrane region" description="Helical" evidence="5">
    <location>
        <begin position="169"/>
        <end position="190"/>
    </location>
</feature>
<dbReference type="PANTHER" id="PTHR37422">
    <property type="entry name" value="TEICHURONIC ACID BIOSYNTHESIS PROTEIN TUAE"/>
    <property type="match status" value="1"/>
</dbReference>
<feature type="transmembrane region" description="Helical" evidence="5">
    <location>
        <begin position="235"/>
        <end position="252"/>
    </location>
</feature>
<feature type="transmembrane region" description="Helical" evidence="5">
    <location>
        <begin position="431"/>
        <end position="450"/>
    </location>
</feature>
<gene>
    <name evidence="7" type="ORF">HUW48_26455</name>
</gene>
<dbReference type="Proteomes" id="UP000514509">
    <property type="component" value="Chromosome"/>
</dbReference>
<keyword evidence="8" id="KW-1185">Reference proteome</keyword>
<keyword evidence="7" id="KW-0436">Ligase</keyword>
<evidence type="ECO:0000313" key="7">
    <source>
        <dbReference type="EMBL" id="QMU31352.1"/>
    </source>
</evidence>
<dbReference type="KEGG" id="add:HUW48_26455"/>
<evidence type="ECO:0000259" key="6">
    <source>
        <dbReference type="Pfam" id="PF04932"/>
    </source>
</evidence>
<feature type="transmembrane region" description="Helical" evidence="5">
    <location>
        <begin position="210"/>
        <end position="228"/>
    </location>
</feature>
<dbReference type="Pfam" id="PF04932">
    <property type="entry name" value="Wzy_C"/>
    <property type="match status" value="1"/>
</dbReference>
<evidence type="ECO:0000256" key="1">
    <source>
        <dbReference type="ARBA" id="ARBA00004141"/>
    </source>
</evidence>
<keyword evidence="3 5" id="KW-1133">Transmembrane helix</keyword>
<dbReference type="InterPro" id="IPR051533">
    <property type="entry name" value="WaaL-like"/>
</dbReference>
<keyword evidence="2 5" id="KW-0812">Transmembrane</keyword>
<feature type="transmembrane region" description="Helical" evidence="5">
    <location>
        <begin position="139"/>
        <end position="157"/>
    </location>
</feature>
<name>A0A7L7LER0_9BACT</name>
<evidence type="ECO:0000256" key="2">
    <source>
        <dbReference type="ARBA" id="ARBA00022692"/>
    </source>
</evidence>
<dbReference type="GO" id="GO:0016020">
    <property type="term" value="C:membrane"/>
    <property type="evidence" value="ECO:0007669"/>
    <property type="project" value="UniProtKB-SubCell"/>
</dbReference>
<dbReference type="InterPro" id="IPR007016">
    <property type="entry name" value="O-antigen_ligase-rel_domated"/>
</dbReference>
<evidence type="ECO:0000313" key="8">
    <source>
        <dbReference type="Proteomes" id="UP000514509"/>
    </source>
</evidence>
<dbReference type="PANTHER" id="PTHR37422:SF13">
    <property type="entry name" value="LIPOPOLYSACCHARIDE BIOSYNTHESIS PROTEIN PA4999-RELATED"/>
    <property type="match status" value="1"/>
</dbReference>
<proteinExistence type="predicted"/>
<feature type="transmembrane region" description="Helical" evidence="5">
    <location>
        <begin position="82"/>
        <end position="102"/>
    </location>
</feature>
<feature type="transmembrane region" description="Helical" evidence="5">
    <location>
        <begin position="114"/>
        <end position="133"/>
    </location>
</feature>
<sequence length="481" mass="54835">MIFSWPVTVNQQLKIYLAFSAVLLATLSLSIYKQNILFLVPVLGLVVLGIVLTNYAVLYYVLLLAIPFSMEVDLPGGFGTDLFSEPLIILLAACYLGSWLLGKSPDRRLIQHPLIKILLLFFAWSIVTTLLSADYLRSGKYLVAKTWYLLVFVFLAGDLIQNPTIWRRFLYFFISALGIVVTVTLIRHAAVGFTFAAANKIVAPFLRNHVMYGVLSAAALPYAVYLTLHQKTSRGRILLGLISFLLLAGVLASYTRASWLSLPLTVLYGFVIRFRLTRYLLAFILLTSVAAVIYLSSNYRYMQYAPDYEKTIFNKDDIRKHLQATYTLRDVSGMERVYRWIAATRMIADRPFTGSGPNTFYPEYLKYTVSRFTTYVSDNLEQSTVHNYFLLQFAEQGYLGGILFLIFMGYALLLPEKIYHRTTQPEHRKTVLAIGLCLFIIAVHLFLNELLETDKIGSLFYLSLVALIRLDYWTKESIQVE</sequence>
<evidence type="ECO:0000256" key="4">
    <source>
        <dbReference type="ARBA" id="ARBA00023136"/>
    </source>
</evidence>
<feature type="transmembrane region" description="Helical" evidence="5">
    <location>
        <begin position="15"/>
        <end position="32"/>
    </location>
</feature>
<dbReference type="AlphaFoldDB" id="A0A7L7LER0"/>
<reference evidence="7 8" key="2">
    <citation type="submission" date="2020-08" db="EMBL/GenBank/DDBJ databases">
        <title>Adhaeribacter dokdonensis sp. nov., isolated from the rhizosphere of Elymus tsukushiensis, a plant native to the Dokdo Islands, Republic of Korea.</title>
        <authorList>
            <person name="Ghim S.Y."/>
        </authorList>
    </citation>
    <scope>NUCLEOTIDE SEQUENCE [LARGE SCALE GENOMIC DNA]</scope>
    <source>
        <strain evidence="7 8">KUDC8001</strain>
    </source>
</reference>
<evidence type="ECO:0000256" key="5">
    <source>
        <dbReference type="SAM" id="Phobius"/>
    </source>
</evidence>
<accession>A0A7L7LER0</accession>
<dbReference type="EMBL" id="CP055153">
    <property type="protein sequence ID" value="QMU31352.1"/>
    <property type="molecule type" value="Genomic_DNA"/>
</dbReference>
<feature type="transmembrane region" description="Helical" evidence="5">
    <location>
        <begin position="398"/>
        <end position="419"/>
    </location>
</feature>
<feature type="transmembrane region" description="Helical" evidence="5">
    <location>
        <begin position="279"/>
        <end position="297"/>
    </location>
</feature>
<feature type="transmembrane region" description="Helical" evidence="5">
    <location>
        <begin position="39"/>
        <end position="62"/>
    </location>
</feature>
<keyword evidence="4 5" id="KW-0472">Membrane</keyword>
<feature type="domain" description="O-antigen ligase-related" evidence="6">
    <location>
        <begin position="242"/>
        <end position="405"/>
    </location>
</feature>
<dbReference type="RefSeq" id="WP_182413788.1">
    <property type="nucleotide sequence ID" value="NZ_CP055153.1"/>
</dbReference>